<proteinExistence type="inferred from homology"/>
<evidence type="ECO:0000313" key="10">
    <source>
        <dbReference type="EMBL" id="PLX19780.1"/>
    </source>
</evidence>
<evidence type="ECO:0000256" key="5">
    <source>
        <dbReference type="ARBA" id="ARBA00022989"/>
    </source>
</evidence>
<evidence type="ECO:0000256" key="7">
    <source>
        <dbReference type="ARBA" id="ARBA00023136"/>
    </source>
</evidence>
<dbReference type="GO" id="GO:0046961">
    <property type="term" value="F:proton-transporting ATPase activity, rotational mechanism"/>
    <property type="evidence" value="ECO:0007669"/>
    <property type="project" value="InterPro"/>
</dbReference>
<sequence length="647" mass="73357">MAVSQVKKLGIVVTSERKIELIKLLQRFGHVQLIEPEKSDENRTAELQSQISERLKNVQDALELLEKYDNSKSFKDLLKPKTELSPDELENAAKKENEEISTKLNSLKNKLRELEAEISSEQTYLDRITKWRFASVPFNQNESLKYTEVFFVSGKSESVQLIETRMIEEKINAHVCIPEENSSEAILFFIKEHNDKVLHVLSELGIVQEEIESDKLPEELIEEHIKTLKDLKDEYEKIEYEISENIKYQNDIQVLTDHLSILKTQEEGERCFVNTKYCCFVKLWVEKAKANILKKHLAVNIKEIEIMELPIESDENVPVVLSGNALTSPFQSITTMYGIPGRTEFDPTPLFAPFFVLFFGFCLSDAGYGLVILLLSLFGLSLKAIDKDIKKGLVLMTYCGFSTIVIGALAGGWFGLPLETIDNGVSKWLLGFKVVDPNKDALLVMGLSLLLGAIQILWSKLLAMYKAIKNSEYMDAFEEFIWFIYLSVFFPSVVKYAGYIKGQYWLYTVFIYMAIVVIIVALIKSKANIILRPVLSILKLYDTVGYFGDVLSYSRLMALGLATGGVALAINMIAQLAADMIPGVGIIVQIAILIFGHAFNIIINVLGSFIHSMRLQFVEFFQKFFDGGGSMFKPFKLSTKYVRLINK</sequence>
<keyword evidence="6" id="KW-0406">Ion transport</keyword>
<feature type="transmembrane region" description="Helical" evidence="9">
    <location>
        <begin position="350"/>
        <end position="380"/>
    </location>
</feature>
<keyword evidence="7 9" id="KW-0472">Membrane</keyword>
<feature type="transmembrane region" description="Helical" evidence="9">
    <location>
        <begin position="584"/>
        <end position="606"/>
    </location>
</feature>
<keyword evidence="3" id="KW-0813">Transport</keyword>
<evidence type="ECO:0000256" key="4">
    <source>
        <dbReference type="ARBA" id="ARBA00022692"/>
    </source>
</evidence>
<name>A0A2N5ZM74_MUIH1</name>
<dbReference type="GO" id="GO:0016471">
    <property type="term" value="C:vacuolar proton-transporting V-type ATPase complex"/>
    <property type="evidence" value="ECO:0007669"/>
    <property type="project" value="TreeGrafter"/>
</dbReference>
<reference evidence="10 11" key="1">
    <citation type="submission" date="2017-11" db="EMBL/GenBank/DDBJ databases">
        <title>Genome-resolved metagenomics identifies genetic mobility, metabolic interactions, and unexpected diversity in perchlorate-reducing communities.</title>
        <authorList>
            <person name="Barnum T.P."/>
            <person name="Figueroa I.A."/>
            <person name="Carlstrom C.I."/>
            <person name="Lucas L.N."/>
            <person name="Engelbrektson A.L."/>
            <person name="Coates J.D."/>
        </authorList>
    </citation>
    <scope>NUCLEOTIDE SEQUENCE [LARGE SCALE GENOMIC DNA]</scope>
    <source>
        <strain evidence="10">BM706</strain>
    </source>
</reference>
<dbReference type="Pfam" id="PF01496">
    <property type="entry name" value="V_ATPase_I"/>
    <property type="match status" value="2"/>
</dbReference>
<evidence type="ECO:0000256" key="8">
    <source>
        <dbReference type="SAM" id="Coils"/>
    </source>
</evidence>
<keyword evidence="8" id="KW-0175">Coiled coil</keyword>
<accession>A0A2N5ZM74</accession>
<dbReference type="AlphaFoldDB" id="A0A2N5ZM74"/>
<evidence type="ECO:0000256" key="1">
    <source>
        <dbReference type="ARBA" id="ARBA00004141"/>
    </source>
</evidence>
<dbReference type="InterPro" id="IPR002490">
    <property type="entry name" value="V-ATPase_116kDa_su"/>
</dbReference>
<dbReference type="EMBL" id="PKTG01000019">
    <property type="protein sequence ID" value="PLX19780.1"/>
    <property type="molecule type" value="Genomic_DNA"/>
</dbReference>
<keyword evidence="4 9" id="KW-0812">Transmembrane</keyword>
<dbReference type="PANTHER" id="PTHR11629:SF63">
    <property type="entry name" value="V-TYPE PROTON ATPASE SUBUNIT A"/>
    <property type="match status" value="1"/>
</dbReference>
<evidence type="ECO:0000256" key="2">
    <source>
        <dbReference type="ARBA" id="ARBA00009904"/>
    </source>
</evidence>
<dbReference type="GO" id="GO:0051117">
    <property type="term" value="F:ATPase binding"/>
    <property type="evidence" value="ECO:0007669"/>
    <property type="project" value="TreeGrafter"/>
</dbReference>
<gene>
    <name evidence="10" type="ORF">C0601_01045</name>
</gene>
<feature type="transmembrane region" description="Helical" evidence="9">
    <location>
        <begin position="480"/>
        <end position="498"/>
    </location>
</feature>
<protein>
    <submittedName>
        <fullName evidence="10">Uncharacterized protein</fullName>
    </submittedName>
</protein>
<evidence type="ECO:0000313" key="11">
    <source>
        <dbReference type="Proteomes" id="UP000234857"/>
    </source>
</evidence>
<feature type="coiled-coil region" evidence="8">
    <location>
        <begin position="90"/>
        <end position="124"/>
    </location>
</feature>
<feature type="transmembrane region" description="Helical" evidence="9">
    <location>
        <begin position="441"/>
        <end position="459"/>
    </location>
</feature>
<comment type="subcellular location">
    <subcellularLocation>
        <location evidence="1">Membrane</location>
        <topology evidence="1">Multi-pass membrane protein</topology>
    </subcellularLocation>
</comment>
<evidence type="ECO:0000256" key="6">
    <source>
        <dbReference type="ARBA" id="ARBA00023065"/>
    </source>
</evidence>
<dbReference type="Proteomes" id="UP000234857">
    <property type="component" value="Unassembled WGS sequence"/>
</dbReference>
<feature type="transmembrane region" description="Helical" evidence="9">
    <location>
        <begin position="392"/>
        <end position="416"/>
    </location>
</feature>
<organism evidence="10 11">
    <name type="scientific">Muiribacterium halophilum</name>
    <dbReference type="NCBI Taxonomy" id="2053465"/>
    <lineage>
        <taxon>Bacteria</taxon>
        <taxon>Candidatus Muiribacteriota</taxon>
        <taxon>Candidatus Muiribacteriia</taxon>
        <taxon>Candidatus Muiribacteriales</taxon>
        <taxon>Candidatus Muiribacteriaceae</taxon>
        <taxon>Candidatus Muiribacterium</taxon>
    </lineage>
</organism>
<feature type="transmembrane region" description="Helical" evidence="9">
    <location>
        <begin position="504"/>
        <end position="523"/>
    </location>
</feature>
<evidence type="ECO:0000256" key="3">
    <source>
        <dbReference type="ARBA" id="ARBA00022448"/>
    </source>
</evidence>
<evidence type="ECO:0000256" key="9">
    <source>
        <dbReference type="SAM" id="Phobius"/>
    </source>
</evidence>
<comment type="caution">
    <text evidence="10">The sequence shown here is derived from an EMBL/GenBank/DDBJ whole genome shotgun (WGS) entry which is preliminary data.</text>
</comment>
<keyword evidence="5 9" id="KW-1133">Transmembrane helix</keyword>
<comment type="similarity">
    <text evidence="2">Belongs to the V-ATPase 116 kDa subunit family.</text>
</comment>
<dbReference type="GO" id="GO:0033179">
    <property type="term" value="C:proton-transporting V-type ATPase, V0 domain"/>
    <property type="evidence" value="ECO:0007669"/>
    <property type="project" value="InterPro"/>
</dbReference>
<dbReference type="GO" id="GO:0007035">
    <property type="term" value="P:vacuolar acidification"/>
    <property type="evidence" value="ECO:0007669"/>
    <property type="project" value="TreeGrafter"/>
</dbReference>
<feature type="transmembrane region" description="Helical" evidence="9">
    <location>
        <begin position="556"/>
        <end position="578"/>
    </location>
</feature>
<dbReference type="PANTHER" id="PTHR11629">
    <property type="entry name" value="VACUOLAR PROTON ATPASES"/>
    <property type="match status" value="1"/>
</dbReference>